<keyword evidence="3" id="KW-0472">Membrane</keyword>
<proteinExistence type="predicted"/>
<dbReference type="GO" id="GO:0005737">
    <property type="term" value="C:cytoplasm"/>
    <property type="evidence" value="ECO:0007669"/>
    <property type="project" value="TreeGrafter"/>
</dbReference>
<evidence type="ECO:0000313" key="6">
    <source>
        <dbReference type="Proteomes" id="UP000663843"/>
    </source>
</evidence>
<feature type="region of interest" description="Disordered" evidence="2">
    <location>
        <begin position="227"/>
        <end position="249"/>
    </location>
</feature>
<feature type="compositionally biased region" description="Polar residues" evidence="2">
    <location>
        <begin position="761"/>
        <end position="776"/>
    </location>
</feature>
<feature type="compositionally biased region" description="Polar residues" evidence="2">
    <location>
        <begin position="726"/>
        <end position="747"/>
    </location>
</feature>
<sequence>MRGGRVEWRRGLFVYVQGRSTSHVGEWWLRLAISSSLDFDSMAPYQMQPPPACPALYLYPLNDTFVPKQIALGGGVRVKIGRQTNAKTVPGERNGYFDSKVLSRQHAEVWEENGKIYIKDVKSSNGTFINGDRLSAESVESEPCELKSEDIVEFGIDIVGEDNKTIIHHKVATRVFVVLTPEDAQAAAREHHAHLQHQQQALFAQQQHHQQHAAQQAQAIARRQQGPLSGNNAQLGGLGGLGQGQARPGSKGLSFDHILNKLQMELQRSRETGQELQHLTSAMSDIQETMGGGAIPPPPAQHQLIPPVRQPTSDAEVSAMQNQLRETQSSLQAHVDKIRALDRLVEEHEAIKREVGSMREMLTRTRSPLQLEEGDLGEHGGNMLDSQQDFDDDSDSRSVCTIVPEEEEERAAMSVGRPKTPEPMAMLNDARHPTLTDAIHTAEQNALHAAEQNAILSQRLEALTAQLEQAIALSQGLQSHAERASSTIAALEAKVIALEEEQRASRVLGGQPAKSETSADSDLALVKSELMREMERRWDAWRAKTEQDRETEKRTLAAALDQFKAVMDNHPARAADPLVREEIQAFKTQLENVDTRINQVESRPLTESGLGAQLEKLSARVEQVSTRIESVDGRIGDVDARVSDLDGALAQVGTRMSETEEQLTESRAQLNDLRQNGRTRADAVRAISGLASDSSSSTLDAMQSGGPTLDVRKRVRKRSSRGSSGEDNSSLASSMTRASFSTRATSPSEDEGEEEDETKRVPSQSRSLSKPVSAASTQTQTQTQTEPMAAPPGPAQVSIKELVRISLGVVLGVVLTCLGRAKPAPVLSAAAVAVVAIGLGAWMMTHRVKD</sequence>
<keyword evidence="1" id="KW-0175">Coiled coil</keyword>
<comment type="caution">
    <text evidence="5">The sequence shown here is derived from an EMBL/GenBank/DDBJ whole genome shotgun (WGS) entry which is preliminary data.</text>
</comment>
<keyword evidence="3" id="KW-0812">Transmembrane</keyword>
<evidence type="ECO:0000256" key="1">
    <source>
        <dbReference type="SAM" id="Coils"/>
    </source>
</evidence>
<feature type="region of interest" description="Disordered" evidence="2">
    <location>
        <begin position="372"/>
        <end position="396"/>
    </location>
</feature>
<evidence type="ECO:0000256" key="2">
    <source>
        <dbReference type="SAM" id="MobiDB-lite"/>
    </source>
</evidence>
<dbReference type="Pfam" id="PF00498">
    <property type="entry name" value="FHA"/>
    <property type="match status" value="1"/>
</dbReference>
<feature type="region of interest" description="Disordered" evidence="2">
    <location>
        <begin position="689"/>
        <end position="794"/>
    </location>
</feature>
<feature type="compositionally biased region" description="Low complexity" evidence="2">
    <location>
        <begin position="689"/>
        <end position="701"/>
    </location>
</feature>
<dbReference type="Gene3D" id="1.20.5.340">
    <property type="match status" value="1"/>
</dbReference>
<dbReference type="PROSITE" id="PS50006">
    <property type="entry name" value="FHA_DOMAIN"/>
    <property type="match status" value="1"/>
</dbReference>
<dbReference type="InterPro" id="IPR000253">
    <property type="entry name" value="FHA_dom"/>
</dbReference>
<protein>
    <recommendedName>
        <fullName evidence="4">FHA domain-containing protein</fullName>
    </recommendedName>
</protein>
<feature type="transmembrane region" description="Helical" evidence="3">
    <location>
        <begin position="802"/>
        <end position="819"/>
    </location>
</feature>
<dbReference type="PANTHER" id="PTHR15715">
    <property type="entry name" value="CENTROSOMAL PROTEIN OF 170 KDA"/>
    <property type="match status" value="1"/>
</dbReference>
<dbReference type="PANTHER" id="PTHR15715:SF37">
    <property type="entry name" value="LD47843P"/>
    <property type="match status" value="1"/>
</dbReference>
<reference evidence="5" key="1">
    <citation type="submission" date="2021-01" db="EMBL/GenBank/DDBJ databases">
        <authorList>
            <person name="Kaushik A."/>
        </authorList>
    </citation>
    <scope>NUCLEOTIDE SEQUENCE</scope>
    <source>
        <strain evidence="5">AG2-2IIIB</strain>
    </source>
</reference>
<keyword evidence="3" id="KW-1133">Transmembrane helix</keyword>
<evidence type="ECO:0000256" key="3">
    <source>
        <dbReference type="SAM" id="Phobius"/>
    </source>
</evidence>
<gene>
    <name evidence="5" type="ORF">RDB_LOCUS58653</name>
</gene>
<feature type="transmembrane region" description="Helical" evidence="3">
    <location>
        <begin position="826"/>
        <end position="844"/>
    </location>
</feature>
<dbReference type="SUPFAM" id="SSF49879">
    <property type="entry name" value="SMAD/FHA domain"/>
    <property type="match status" value="1"/>
</dbReference>
<dbReference type="SMART" id="SM00240">
    <property type="entry name" value="FHA"/>
    <property type="match status" value="1"/>
</dbReference>
<feature type="domain" description="FHA" evidence="4">
    <location>
        <begin position="78"/>
        <end position="134"/>
    </location>
</feature>
<dbReference type="InterPro" id="IPR051176">
    <property type="entry name" value="Cent_Immune-Sig_Mod"/>
</dbReference>
<name>A0A8H3AKF1_9AGAM</name>
<organism evidence="5 6">
    <name type="scientific">Rhizoctonia solani</name>
    <dbReference type="NCBI Taxonomy" id="456999"/>
    <lineage>
        <taxon>Eukaryota</taxon>
        <taxon>Fungi</taxon>
        <taxon>Dikarya</taxon>
        <taxon>Basidiomycota</taxon>
        <taxon>Agaricomycotina</taxon>
        <taxon>Agaricomycetes</taxon>
        <taxon>Cantharellales</taxon>
        <taxon>Ceratobasidiaceae</taxon>
        <taxon>Rhizoctonia</taxon>
    </lineage>
</organism>
<dbReference type="InterPro" id="IPR008984">
    <property type="entry name" value="SMAD_FHA_dom_sf"/>
</dbReference>
<dbReference type="EMBL" id="CAJMWT010001936">
    <property type="protein sequence ID" value="CAE6426173.1"/>
    <property type="molecule type" value="Genomic_DNA"/>
</dbReference>
<dbReference type="AlphaFoldDB" id="A0A8H3AKF1"/>
<dbReference type="Gene3D" id="2.60.200.20">
    <property type="match status" value="1"/>
</dbReference>
<feature type="coiled-coil region" evidence="1">
    <location>
        <begin position="542"/>
        <end position="676"/>
    </location>
</feature>
<feature type="coiled-coil region" evidence="1">
    <location>
        <begin position="453"/>
        <end position="501"/>
    </location>
</feature>
<evidence type="ECO:0000313" key="5">
    <source>
        <dbReference type="EMBL" id="CAE6426173.1"/>
    </source>
</evidence>
<dbReference type="Proteomes" id="UP000663843">
    <property type="component" value="Unassembled WGS sequence"/>
</dbReference>
<evidence type="ECO:0000259" key="4">
    <source>
        <dbReference type="PROSITE" id="PS50006"/>
    </source>
</evidence>
<accession>A0A8H3AKF1</accession>